<protein>
    <submittedName>
        <fullName evidence="2">Uncharacterized protein</fullName>
    </submittedName>
</protein>
<dbReference type="AlphaFoldDB" id="A0A938BM90"/>
<evidence type="ECO:0000256" key="1">
    <source>
        <dbReference type="SAM" id="MobiDB-lite"/>
    </source>
</evidence>
<sequence>MAPVLSGCIVTTGLPTAPLSGRPSNGQPGSGATPDRSGTERAADDTPRRGPIYGGGVDVPVIEWIRDDPARAAVARDGKVIAKASGTARGTATGGNIVRSQVSDPTSIRPVDSA</sequence>
<name>A0A938BM90_9BACT</name>
<proteinExistence type="predicted"/>
<feature type="region of interest" description="Disordered" evidence="1">
    <location>
        <begin position="87"/>
        <end position="114"/>
    </location>
</feature>
<evidence type="ECO:0000313" key="2">
    <source>
        <dbReference type="EMBL" id="MBM3276096.1"/>
    </source>
</evidence>
<dbReference type="EMBL" id="VGJX01000857">
    <property type="protein sequence ID" value="MBM3276096.1"/>
    <property type="molecule type" value="Genomic_DNA"/>
</dbReference>
<gene>
    <name evidence="2" type="ORF">FJZ00_13165</name>
</gene>
<dbReference type="Proteomes" id="UP000703893">
    <property type="component" value="Unassembled WGS sequence"/>
</dbReference>
<accession>A0A938BM90</accession>
<feature type="compositionally biased region" description="Basic and acidic residues" evidence="1">
    <location>
        <begin position="37"/>
        <end position="48"/>
    </location>
</feature>
<feature type="region of interest" description="Disordered" evidence="1">
    <location>
        <begin position="11"/>
        <end position="56"/>
    </location>
</feature>
<comment type="caution">
    <text evidence="2">The sequence shown here is derived from an EMBL/GenBank/DDBJ whole genome shotgun (WGS) entry which is preliminary data.</text>
</comment>
<organism evidence="2 3">
    <name type="scientific">Candidatus Tanganyikabacteria bacterium</name>
    <dbReference type="NCBI Taxonomy" id="2961651"/>
    <lineage>
        <taxon>Bacteria</taxon>
        <taxon>Bacillati</taxon>
        <taxon>Candidatus Sericytochromatia</taxon>
        <taxon>Candidatus Tanganyikabacteria</taxon>
    </lineage>
</organism>
<evidence type="ECO:0000313" key="3">
    <source>
        <dbReference type="Proteomes" id="UP000703893"/>
    </source>
</evidence>
<reference evidence="2 3" key="1">
    <citation type="submission" date="2019-03" db="EMBL/GenBank/DDBJ databases">
        <title>Lake Tanganyika Metagenome-Assembled Genomes (MAGs).</title>
        <authorList>
            <person name="Tran P."/>
        </authorList>
    </citation>
    <scope>NUCLEOTIDE SEQUENCE [LARGE SCALE GENOMIC DNA]</scope>
    <source>
        <strain evidence="2">K_DeepCast_65m_m2_236</strain>
    </source>
</reference>